<dbReference type="Gene3D" id="2.160.20.80">
    <property type="entry name" value="E3 ubiquitin-protein ligase SopA"/>
    <property type="match status" value="1"/>
</dbReference>
<dbReference type="InterPro" id="IPR015943">
    <property type="entry name" value="WD40/YVTN_repeat-like_dom_sf"/>
</dbReference>
<dbReference type="SUPFAM" id="SSF50978">
    <property type="entry name" value="WD40 repeat-like"/>
    <property type="match status" value="1"/>
</dbReference>
<dbReference type="InterPro" id="IPR019775">
    <property type="entry name" value="WD40_repeat_CS"/>
</dbReference>
<dbReference type="InterPro" id="IPR001646">
    <property type="entry name" value="5peptide_repeat"/>
</dbReference>
<keyword evidence="5" id="KW-1185">Reference proteome</keyword>
<feature type="repeat" description="WD" evidence="3">
    <location>
        <begin position="368"/>
        <end position="403"/>
    </location>
</feature>
<dbReference type="Pfam" id="PF00805">
    <property type="entry name" value="Pentapeptide"/>
    <property type="match status" value="1"/>
</dbReference>
<dbReference type="Proteomes" id="UP001162131">
    <property type="component" value="Unassembled WGS sequence"/>
</dbReference>
<dbReference type="EMBL" id="CAJZBQ010000001">
    <property type="protein sequence ID" value="CAG9310171.1"/>
    <property type="molecule type" value="Genomic_DNA"/>
</dbReference>
<evidence type="ECO:0000313" key="4">
    <source>
        <dbReference type="EMBL" id="CAG9310171.1"/>
    </source>
</evidence>
<dbReference type="InterPro" id="IPR036322">
    <property type="entry name" value="WD40_repeat_dom_sf"/>
</dbReference>
<dbReference type="Gene3D" id="2.130.10.10">
    <property type="entry name" value="YVTN repeat-like/Quinoprotein amine dehydrogenase"/>
    <property type="match status" value="4"/>
</dbReference>
<organism evidence="4 5">
    <name type="scientific">Blepharisma stoltei</name>
    <dbReference type="NCBI Taxonomy" id="1481888"/>
    <lineage>
        <taxon>Eukaryota</taxon>
        <taxon>Sar</taxon>
        <taxon>Alveolata</taxon>
        <taxon>Ciliophora</taxon>
        <taxon>Postciliodesmatophora</taxon>
        <taxon>Heterotrichea</taxon>
        <taxon>Heterotrichida</taxon>
        <taxon>Blepharismidae</taxon>
        <taxon>Blepharisma</taxon>
    </lineage>
</organism>
<feature type="repeat" description="WD" evidence="3">
    <location>
        <begin position="665"/>
        <end position="691"/>
    </location>
</feature>
<accession>A0AAU9I6U5</accession>
<dbReference type="SUPFAM" id="SSF63825">
    <property type="entry name" value="YWTD domain"/>
    <property type="match status" value="1"/>
</dbReference>
<dbReference type="PANTHER" id="PTHR19879:SF9">
    <property type="entry name" value="TRANSCRIPTION INITIATION FACTOR TFIID SUBUNIT 5"/>
    <property type="match status" value="1"/>
</dbReference>
<dbReference type="PROSITE" id="PS00678">
    <property type="entry name" value="WD_REPEATS_1"/>
    <property type="match status" value="4"/>
</dbReference>
<dbReference type="PROSITE" id="PS50294">
    <property type="entry name" value="WD_REPEATS_REGION"/>
    <property type="match status" value="4"/>
</dbReference>
<keyword evidence="2" id="KW-0677">Repeat</keyword>
<name>A0AAU9I6U5_9CILI</name>
<sequence length="859" mass="98023">MPLQCEIKSCKNFPAFVCVCVENEHLLCKEHFMKHLEDPSKIQHKSVCLLPRNYSPINSCNNDDMISSKCYEIPYYKKITDNTSRLLAYIIKYAELLVFSLNWPKRKIHASYDLQNSCYAVKHEFLFPNAICSGVIYRHNELNHKLARSLSDHILQIVSPSSLVKSYINKINFINHKDFLGCFKDIMTDVLREKLLGIILQSKITKKVKYAASNAITILNYSKYNFIDKDFRGIQIEGADLSEALIINTDFQGSNLKRVNFSYANIYDSNFRNCDLSDAWFVQLPPVISTYPVNSVAFSFCGNYLAYDCCDNVIMHDIKTGLKFQEFKHNANISAISFSKDGTLLAVADNNYILNLWDIQGKKQFIKLSGHTDTISSIAISPDGNFVATGSYDESLRIWNLETYMLTYCINYAKDSVDSVAFSSCGKYFAFGTHHNSAIVSYVDNISSRKWLFSHPDPVRTVSFSPCSKYLISSCDDLVIRTWDLEIGRLNKEIRKEYHPLHILRPSMRGYSYSEQQVFIKFLVSHSEFKWFNEQLFSMLSVCYSPNGKYIAVKKSDISEKSIEILDIRTLEEYPILYNEISSISFSYDGKYIAVADTSDLIMITDAETMKNKFKLKSNKGIIIYVKFLKLGNFLISLCSRNYITVWDIENQYLLKEFILGSIQVSAIDVTFNDKIIATGQSNGEVKVWDLTAPSNYFFLKCSAELITCIKFSPCGKYLATASNNKKLLLWELASRNLLALDGHKQNLSCVSFVQSVNYLVSADKGGQVILWDIEAQWTILEIQVDDRMIPSLAVSLCGNYLITGCLNGCVKVWNTWKGTLIKEIKYHSNAVDSLQFLNNKKLEFASLSADITFKLCRI</sequence>
<feature type="repeat" description="WD" evidence="3">
    <location>
        <begin position="326"/>
        <end position="367"/>
    </location>
</feature>
<feature type="repeat" description="WD" evidence="3">
    <location>
        <begin position="741"/>
        <end position="775"/>
    </location>
</feature>
<dbReference type="SUPFAM" id="SSF50960">
    <property type="entry name" value="TolB, C-terminal domain"/>
    <property type="match status" value="1"/>
</dbReference>
<dbReference type="Pfam" id="PF00400">
    <property type="entry name" value="WD40"/>
    <property type="match status" value="7"/>
</dbReference>
<dbReference type="SUPFAM" id="SSF141571">
    <property type="entry name" value="Pentapeptide repeat-like"/>
    <property type="match status" value="1"/>
</dbReference>
<dbReference type="PROSITE" id="PS50082">
    <property type="entry name" value="WD_REPEATS_2"/>
    <property type="match status" value="6"/>
</dbReference>
<evidence type="ECO:0000313" key="5">
    <source>
        <dbReference type="Proteomes" id="UP001162131"/>
    </source>
</evidence>
<dbReference type="SMART" id="SM00320">
    <property type="entry name" value="WD40"/>
    <property type="match status" value="12"/>
</dbReference>
<feature type="repeat" description="WD" evidence="3">
    <location>
        <begin position="452"/>
        <end position="493"/>
    </location>
</feature>
<dbReference type="PANTHER" id="PTHR19879">
    <property type="entry name" value="TRANSCRIPTION INITIATION FACTOR TFIID"/>
    <property type="match status" value="1"/>
</dbReference>
<protein>
    <submittedName>
        <fullName evidence="4">Uncharacterized protein</fullName>
    </submittedName>
</protein>
<evidence type="ECO:0000256" key="2">
    <source>
        <dbReference type="ARBA" id="ARBA00022737"/>
    </source>
</evidence>
<keyword evidence="1 3" id="KW-0853">WD repeat</keyword>
<reference evidence="4" key="1">
    <citation type="submission" date="2021-09" db="EMBL/GenBank/DDBJ databases">
        <authorList>
            <consortium name="AG Swart"/>
            <person name="Singh M."/>
            <person name="Singh A."/>
            <person name="Seah K."/>
            <person name="Emmerich C."/>
        </authorList>
    </citation>
    <scope>NUCLEOTIDE SEQUENCE</scope>
    <source>
        <strain evidence="4">ATCC30299</strain>
    </source>
</reference>
<evidence type="ECO:0000256" key="3">
    <source>
        <dbReference type="PROSITE-ProRule" id="PRU00221"/>
    </source>
</evidence>
<dbReference type="CDD" id="cd00200">
    <property type="entry name" value="WD40"/>
    <property type="match status" value="2"/>
</dbReference>
<proteinExistence type="predicted"/>
<dbReference type="InterPro" id="IPR001680">
    <property type="entry name" value="WD40_rpt"/>
</dbReference>
<feature type="repeat" description="WD" evidence="3">
    <location>
        <begin position="700"/>
        <end position="741"/>
    </location>
</feature>
<evidence type="ECO:0000256" key="1">
    <source>
        <dbReference type="ARBA" id="ARBA00022574"/>
    </source>
</evidence>
<comment type="caution">
    <text evidence="4">The sequence shown here is derived from an EMBL/GenBank/DDBJ whole genome shotgun (WGS) entry which is preliminary data.</text>
</comment>
<dbReference type="AlphaFoldDB" id="A0AAU9I6U5"/>
<gene>
    <name evidence="4" type="ORF">BSTOLATCC_MIC380</name>
</gene>